<dbReference type="RefSeq" id="WP_344455025.1">
    <property type="nucleotide sequence ID" value="NZ_BAAATZ010000029.1"/>
</dbReference>
<comment type="caution">
    <text evidence="2">The sequence shown here is derived from an EMBL/GenBank/DDBJ whole genome shotgun (WGS) entry which is preliminary data.</text>
</comment>
<accession>A0ABP6H0Q0</accession>
<dbReference type="Proteomes" id="UP001501842">
    <property type="component" value="Unassembled WGS sequence"/>
</dbReference>
<evidence type="ECO:0000256" key="1">
    <source>
        <dbReference type="SAM" id="Phobius"/>
    </source>
</evidence>
<organism evidence="2 3">
    <name type="scientific">Actinocorallia aurantiaca</name>
    <dbReference type="NCBI Taxonomy" id="46204"/>
    <lineage>
        <taxon>Bacteria</taxon>
        <taxon>Bacillati</taxon>
        <taxon>Actinomycetota</taxon>
        <taxon>Actinomycetes</taxon>
        <taxon>Streptosporangiales</taxon>
        <taxon>Thermomonosporaceae</taxon>
        <taxon>Actinocorallia</taxon>
    </lineage>
</organism>
<gene>
    <name evidence="2" type="ORF">GCM10010439_58250</name>
</gene>
<keyword evidence="3" id="KW-1185">Reference proteome</keyword>
<name>A0ABP6H0Q0_9ACTN</name>
<keyword evidence="1" id="KW-1133">Transmembrane helix</keyword>
<proteinExistence type="predicted"/>
<keyword evidence="1" id="KW-0812">Transmembrane</keyword>
<evidence type="ECO:0000313" key="2">
    <source>
        <dbReference type="EMBL" id="GAA2734869.1"/>
    </source>
</evidence>
<feature type="transmembrane region" description="Helical" evidence="1">
    <location>
        <begin position="18"/>
        <end position="41"/>
    </location>
</feature>
<protein>
    <submittedName>
        <fullName evidence="2">Uncharacterized protein</fullName>
    </submittedName>
</protein>
<dbReference type="EMBL" id="BAAATZ010000029">
    <property type="protein sequence ID" value="GAA2734869.1"/>
    <property type="molecule type" value="Genomic_DNA"/>
</dbReference>
<reference evidence="3" key="1">
    <citation type="journal article" date="2019" name="Int. J. Syst. Evol. Microbiol.">
        <title>The Global Catalogue of Microorganisms (GCM) 10K type strain sequencing project: providing services to taxonomists for standard genome sequencing and annotation.</title>
        <authorList>
            <consortium name="The Broad Institute Genomics Platform"/>
            <consortium name="The Broad Institute Genome Sequencing Center for Infectious Disease"/>
            <person name="Wu L."/>
            <person name="Ma J."/>
        </authorList>
    </citation>
    <scope>NUCLEOTIDE SEQUENCE [LARGE SCALE GENOMIC DNA]</scope>
    <source>
        <strain evidence="3">JCM 8201</strain>
    </source>
</reference>
<sequence length="51" mass="5363">MTSAIITPATTHSAPARVWLHAIFTALASGLPFALVAYVVFYSGILDMVLG</sequence>
<evidence type="ECO:0000313" key="3">
    <source>
        <dbReference type="Proteomes" id="UP001501842"/>
    </source>
</evidence>
<keyword evidence="1" id="KW-0472">Membrane</keyword>